<dbReference type="RefSeq" id="WP_104302188.1">
    <property type="nucleotide sequence ID" value="NZ_PSNX01000006.1"/>
</dbReference>
<dbReference type="Proteomes" id="UP000238605">
    <property type="component" value="Unassembled WGS sequence"/>
</dbReference>
<gene>
    <name evidence="1" type="ORF">C1704_07885</name>
</gene>
<reference evidence="1 2" key="1">
    <citation type="submission" date="2018-02" db="EMBL/GenBank/DDBJ databases">
        <title>Reclassifiation of [Polyangium] brachysporum DSM 7029 as Guopingzhaonella breviflexa gen. nov., sp. nov., a member of the family Comamonadaceae.</title>
        <authorList>
            <person name="Tang B."/>
        </authorList>
    </citation>
    <scope>NUCLEOTIDE SEQUENCE [LARGE SCALE GENOMIC DNA]</scope>
    <source>
        <strain evidence="1 2">BCRC 80649</strain>
    </source>
</reference>
<evidence type="ECO:0000313" key="2">
    <source>
        <dbReference type="Proteomes" id="UP000238605"/>
    </source>
</evidence>
<name>A0A2S5SV14_9BURK</name>
<dbReference type="NCBIfam" id="NF047331">
    <property type="entry name" value="phage_HTJ"/>
    <property type="match status" value="1"/>
</dbReference>
<keyword evidence="2" id="KW-1185">Reference proteome</keyword>
<comment type="caution">
    <text evidence="1">The sequence shown here is derived from an EMBL/GenBank/DDBJ whole genome shotgun (WGS) entry which is preliminary data.</text>
</comment>
<evidence type="ECO:0008006" key="3">
    <source>
        <dbReference type="Google" id="ProtNLM"/>
    </source>
</evidence>
<evidence type="ECO:0000313" key="1">
    <source>
        <dbReference type="EMBL" id="PPE66581.1"/>
    </source>
</evidence>
<organism evidence="1 2">
    <name type="scientific">Caldimonas caldifontis</name>
    <dbReference type="NCBI Taxonomy" id="1452508"/>
    <lineage>
        <taxon>Bacteria</taxon>
        <taxon>Pseudomonadati</taxon>
        <taxon>Pseudomonadota</taxon>
        <taxon>Betaproteobacteria</taxon>
        <taxon>Burkholderiales</taxon>
        <taxon>Sphaerotilaceae</taxon>
        <taxon>Caldimonas</taxon>
    </lineage>
</organism>
<protein>
    <recommendedName>
        <fullName evidence="3">GpW protein</fullName>
    </recommendedName>
</protein>
<dbReference type="EMBL" id="PSNX01000006">
    <property type="protein sequence ID" value="PPE66581.1"/>
    <property type="molecule type" value="Genomic_DNA"/>
</dbReference>
<sequence>MAYTQADLEALQAALAKGEKRVSFGDKTVEYRSVEELQAAIRQVKRDLFEQAVATGLWPGAPRQIRITTTKGT</sequence>
<dbReference type="AlphaFoldDB" id="A0A2S5SV14"/>
<proteinExistence type="predicted"/>
<accession>A0A2S5SV14</accession>
<dbReference type="OrthoDB" id="5574012at2"/>